<dbReference type="EMBL" id="CAAALY010062315">
    <property type="protein sequence ID" value="VEL23506.1"/>
    <property type="molecule type" value="Genomic_DNA"/>
</dbReference>
<proteinExistence type="predicted"/>
<reference evidence="1" key="1">
    <citation type="submission" date="2018-11" db="EMBL/GenBank/DDBJ databases">
        <authorList>
            <consortium name="Pathogen Informatics"/>
        </authorList>
    </citation>
    <scope>NUCLEOTIDE SEQUENCE</scope>
</reference>
<protein>
    <submittedName>
        <fullName evidence="1">Uncharacterized protein</fullName>
    </submittedName>
</protein>
<organism evidence="1 2">
    <name type="scientific">Protopolystoma xenopodis</name>
    <dbReference type="NCBI Taxonomy" id="117903"/>
    <lineage>
        <taxon>Eukaryota</taxon>
        <taxon>Metazoa</taxon>
        <taxon>Spiralia</taxon>
        <taxon>Lophotrochozoa</taxon>
        <taxon>Platyhelminthes</taxon>
        <taxon>Monogenea</taxon>
        <taxon>Polyopisthocotylea</taxon>
        <taxon>Polystomatidea</taxon>
        <taxon>Polystomatidae</taxon>
        <taxon>Protopolystoma</taxon>
    </lineage>
</organism>
<gene>
    <name evidence="1" type="ORF">PXEA_LOCUS16946</name>
</gene>
<dbReference type="AlphaFoldDB" id="A0A3S5AGS2"/>
<evidence type="ECO:0000313" key="1">
    <source>
        <dbReference type="EMBL" id="VEL23506.1"/>
    </source>
</evidence>
<accession>A0A3S5AGS2</accession>
<dbReference type="Proteomes" id="UP000784294">
    <property type="component" value="Unassembled WGS sequence"/>
</dbReference>
<keyword evidence="2" id="KW-1185">Reference proteome</keyword>
<name>A0A3S5AGS2_9PLAT</name>
<sequence length="128" mass="14307">MPNKLLSEFEKGGFDVSEFEAWRARQREQSDRAALLRAAEARLGVELSHVSAASAPGKVAGQKRLIVEELHAQAELRAKKAAENEAETRELAAKRVASIKVDREGAKEAREQVTRTRRRIGQLYLVEN</sequence>
<comment type="caution">
    <text evidence="1">The sequence shown here is derived from an EMBL/GenBank/DDBJ whole genome shotgun (WGS) entry which is preliminary data.</text>
</comment>
<evidence type="ECO:0000313" key="2">
    <source>
        <dbReference type="Proteomes" id="UP000784294"/>
    </source>
</evidence>